<dbReference type="Pfam" id="PF19975">
    <property type="entry name" value="DO-GTPase1"/>
    <property type="match status" value="1"/>
</dbReference>
<dbReference type="InterPro" id="IPR045530">
    <property type="entry name" value="DO-GTPase1"/>
</dbReference>
<gene>
    <name evidence="2" type="ORF">ACFHYQ_04930</name>
</gene>
<dbReference type="RefSeq" id="WP_394299867.1">
    <property type="nucleotide sequence ID" value="NZ_JBHMQT010000006.1"/>
</dbReference>
<evidence type="ECO:0000313" key="3">
    <source>
        <dbReference type="Proteomes" id="UP001589870"/>
    </source>
</evidence>
<dbReference type="EMBL" id="JBHMQT010000006">
    <property type="protein sequence ID" value="MFC0861638.1"/>
    <property type="molecule type" value="Genomic_DNA"/>
</dbReference>
<keyword evidence="3" id="KW-1185">Reference proteome</keyword>
<dbReference type="SUPFAM" id="SSF53795">
    <property type="entry name" value="PEP carboxykinase-like"/>
    <property type="match status" value="1"/>
</dbReference>
<feature type="domain" description="Double-GTPase 1" evidence="1">
    <location>
        <begin position="12"/>
        <end position="273"/>
    </location>
</feature>
<reference evidence="2 3" key="1">
    <citation type="submission" date="2024-09" db="EMBL/GenBank/DDBJ databases">
        <authorList>
            <person name="Sun Q."/>
            <person name="Mori K."/>
        </authorList>
    </citation>
    <scope>NUCLEOTIDE SEQUENCE [LARGE SCALE GENOMIC DNA]</scope>
    <source>
        <strain evidence="2 3">TBRC 1851</strain>
    </source>
</reference>
<organism evidence="2 3">
    <name type="scientific">Sphaerimonospora cavernae</name>
    <dbReference type="NCBI Taxonomy" id="1740611"/>
    <lineage>
        <taxon>Bacteria</taxon>
        <taxon>Bacillati</taxon>
        <taxon>Actinomycetota</taxon>
        <taxon>Actinomycetes</taxon>
        <taxon>Streptosporangiales</taxon>
        <taxon>Streptosporangiaceae</taxon>
        <taxon>Sphaerimonospora</taxon>
    </lineage>
</organism>
<evidence type="ECO:0000259" key="1">
    <source>
        <dbReference type="Pfam" id="PF19975"/>
    </source>
</evidence>
<comment type="caution">
    <text evidence="2">The sequence shown here is derived from an EMBL/GenBank/DDBJ whole genome shotgun (WGS) entry which is preliminary data.</text>
</comment>
<protein>
    <recommendedName>
        <fullName evidence="1">Double-GTPase 1 domain-containing protein</fullName>
    </recommendedName>
</protein>
<dbReference type="Proteomes" id="UP001589870">
    <property type="component" value="Unassembled WGS sequence"/>
</dbReference>
<accession>A0ABV6TZK7</accession>
<sequence length="290" mass="32220">MIRVSLSGDSILLLGESGVGKTHYGAQLLRRLTNGDGALRMDGHATNLDPFEAALASLDEGMAAGHTATTTYVDSLWPVRDAAGRRADLVWPDYGGEQIRTMISSRRVQNAWLARVRNARAWLLLIRLQQTRTDDDIFSRPLVCLRDASAENREIPISDQARLIELLQMLIYVAGAGGRRPLDRPRLGMLLTCWDELGLDLAPTVALEARLPMLWEFLRSTWHTPFVMGLSALGRSLSPERQDDEYVARGAEHFGYVVQPDGNRSTDLTLPIHLLLDSLGQRQSGQRAPE</sequence>
<evidence type="ECO:0000313" key="2">
    <source>
        <dbReference type="EMBL" id="MFC0861638.1"/>
    </source>
</evidence>
<name>A0ABV6TZK7_9ACTN</name>
<proteinExistence type="predicted"/>